<evidence type="ECO:0000256" key="6">
    <source>
        <dbReference type="SAM" id="Phobius"/>
    </source>
</evidence>
<accession>A0AAF0C2R6</accession>
<dbReference type="InterPro" id="IPR000620">
    <property type="entry name" value="EamA_dom"/>
</dbReference>
<gene>
    <name evidence="8" type="ORF">SG35_026810</name>
</gene>
<evidence type="ECO:0000256" key="4">
    <source>
        <dbReference type="ARBA" id="ARBA00022989"/>
    </source>
</evidence>
<evidence type="ECO:0000256" key="2">
    <source>
        <dbReference type="ARBA" id="ARBA00007362"/>
    </source>
</evidence>
<feature type="domain" description="EamA" evidence="7">
    <location>
        <begin position="3"/>
        <end position="134"/>
    </location>
</feature>
<keyword evidence="3 6" id="KW-0812">Transmembrane</keyword>
<evidence type="ECO:0000313" key="8">
    <source>
        <dbReference type="EMBL" id="WDD98797.1"/>
    </source>
</evidence>
<name>A0AAF0C2R6_9GAMM</name>
<keyword evidence="4 6" id="KW-1133">Transmembrane helix</keyword>
<feature type="transmembrane region" description="Helical" evidence="6">
    <location>
        <begin position="264"/>
        <end position="282"/>
    </location>
</feature>
<feature type="transmembrane region" description="Helical" evidence="6">
    <location>
        <begin position="32"/>
        <end position="52"/>
    </location>
</feature>
<dbReference type="AlphaFoldDB" id="A0AAF0C2R6"/>
<feature type="transmembrane region" description="Helical" evidence="6">
    <location>
        <begin position="89"/>
        <end position="110"/>
    </location>
</feature>
<keyword evidence="9" id="KW-1185">Reference proteome</keyword>
<feature type="domain" description="EamA" evidence="7">
    <location>
        <begin position="148"/>
        <end position="279"/>
    </location>
</feature>
<dbReference type="PANTHER" id="PTHR32322:SF2">
    <property type="entry name" value="EAMA DOMAIN-CONTAINING PROTEIN"/>
    <property type="match status" value="1"/>
</dbReference>
<feature type="transmembrane region" description="Helical" evidence="6">
    <location>
        <begin position="64"/>
        <end position="83"/>
    </location>
</feature>
<feature type="transmembrane region" description="Helical" evidence="6">
    <location>
        <begin position="147"/>
        <end position="166"/>
    </location>
</feature>
<proteinExistence type="inferred from homology"/>
<keyword evidence="5 6" id="KW-0472">Membrane</keyword>
<dbReference type="GO" id="GO:0016020">
    <property type="term" value="C:membrane"/>
    <property type="evidence" value="ECO:0007669"/>
    <property type="project" value="UniProtKB-SubCell"/>
</dbReference>
<evidence type="ECO:0000256" key="3">
    <source>
        <dbReference type="ARBA" id="ARBA00022692"/>
    </source>
</evidence>
<dbReference type="Pfam" id="PF00892">
    <property type="entry name" value="EamA"/>
    <property type="match status" value="2"/>
</dbReference>
<comment type="subcellular location">
    <subcellularLocation>
        <location evidence="1">Membrane</location>
        <topology evidence="1">Multi-pass membrane protein</topology>
    </subcellularLocation>
</comment>
<sequence length="305" mass="32800">MKSLFILIACGFIWGSQYIFNAAALAEVDALWIAASRSTIGAIFLIVVCRLLKLERSPGNWPLIALIGLLEATVPFLLVAWGQQTTPPAFAAVITGTNPLITLLLAPLVLAGTRMTAKAVVCSLIGFGGLLYLFWPQLQQQGLTEFAGSFAILFAAASFALSLLLVKRLEHLHPIVLARDVIAVSALQLIPMALIWGTVPVEMPSLTSVGSVLYLGVFCGGLVYVLFMTLIMDKGPTFASFSNYLVPTVGVLLSMLVTDVALDNRIFISLLIIIGSIYLYQLDFSFNSKSAKSTANGLGELQEEK</sequence>
<feature type="transmembrane region" description="Helical" evidence="6">
    <location>
        <begin position="178"/>
        <end position="199"/>
    </location>
</feature>
<feature type="transmembrane region" description="Helical" evidence="6">
    <location>
        <begin position="117"/>
        <end position="135"/>
    </location>
</feature>
<dbReference type="InterPro" id="IPR037185">
    <property type="entry name" value="EmrE-like"/>
</dbReference>
<dbReference type="EMBL" id="CP059735">
    <property type="protein sequence ID" value="WDD98797.1"/>
    <property type="molecule type" value="Genomic_DNA"/>
</dbReference>
<dbReference type="PANTHER" id="PTHR32322">
    <property type="entry name" value="INNER MEMBRANE TRANSPORTER"/>
    <property type="match status" value="1"/>
</dbReference>
<dbReference type="KEGG" id="tact:SG35_026810"/>
<feature type="transmembrane region" description="Helical" evidence="6">
    <location>
        <begin position="238"/>
        <end position="258"/>
    </location>
</feature>
<organism evidence="8 9">
    <name type="scientific">Thalassomonas actiniarum</name>
    <dbReference type="NCBI Taxonomy" id="485447"/>
    <lineage>
        <taxon>Bacteria</taxon>
        <taxon>Pseudomonadati</taxon>
        <taxon>Pseudomonadota</taxon>
        <taxon>Gammaproteobacteria</taxon>
        <taxon>Alteromonadales</taxon>
        <taxon>Colwelliaceae</taxon>
        <taxon>Thalassomonas</taxon>
    </lineage>
</organism>
<dbReference type="Proteomes" id="UP000032568">
    <property type="component" value="Chromosome"/>
</dbReference>
<protein>
    <submittedName>
        <fullName evidence="8">DMT family transporter</fullName>
    </submittedName>
</protein>
<evidence type="ECO:0000259" key="7">
    <source>
        <dbReference type="Pfam" id="PF00892"/>
    </source>
</evidence>
<reference evidence="8 9" key="2">
    <citation type="journal article" date="2022" name="Mar. Drugs">
        <title>Bioassay-Guided Fractionation Leads to the Detection of Cholic Acid Generated by the Rare Thalassomonas sp.</title>
        <authorList>
            <person name="Pheiffer F."/>
            <person name="Schneider Y.K."/>
            <person name="Hansen E.H."/>
            <person name="Andersen J.H."/>
            <person name="Isaksson J."/>
            <person name="Busche T."/>
            <person name="R C."/>
            <person name="Kalinowski J."/>
            <person name="Zyl L.V."/>
            <person name="Trindade M."/>
        </authorList>
    </citation>
    <scope>NUCLEOTIDE SEQUENCE [LARGE SCALE GENOMIC DNA]</scope>
    <source>
        <strain evidence="8 9">A5K-106</strain>
    </source>
</reference>
<reference evidence="8 9" key="1">
    <citation type="journal article" date="2015" name="Genome Announc.">
        <title>Draft Genome Sequences of Marine Isolates of Thalassomonas viridans and Thalassomonas actiniarum.</title>
        <authorList>
            <person name="Olonade I."/>
            <person name="van Zyl L.J."/>
            <person name="Trindade M."/>
        </authorList>
    </citation>
    <scope>NUCLEOTIDE SEQUENCE [LARGE SCALE GENOMIC DNA]</scope>
    <source>
        <strain evidence="8 9">A5K-106</strain>
    </source>
</reference>
<dbReference type="InterPro" id="IPR050638">
    <property type="entry name" value="AA-Vitamin_Transporters"/>
</dbReference>
<feature type="transmembrane region" description="Helical" evidence="6">
    <location>
        <begin position="211"/>
        <end position="231"/>
    </location>
</feature>
<evidence type="ECO:0000313" key="9">
    <source>
        <dbReference type="Proteomes" id="UP000032568"/>
    </source>
</evidence>
<comment type="similarity">
    <text evidence="2">Belongs to the EamA transporter family.</text>
</comment>
<evidence type="ECO:0000256" key="1">
    <source>
        <dbReference type="ARBA" id="ARBA00004141"/>
    </source>
</evidence>
<dbReference type="RefSeq" id="WP_044834193.1">
    <property type="nucleotide sequence ID" value="NZ_CP059735.1"/>
</dbReference>
<dbReference type="SUPFAM" id="SSF103481">
    <property type="entry name" value="Multidrug resistance efflux transporter EmrE"/>
    <property type="match status" value="2"/>
</dbReference>
<evidence type="ECO:0000256" key="5">
    <source>
        <dbReference type="ARBA" id="ARBA00023136"/>
    </source>
</evidence>